<dbReference type="PANTHER" id="PTHR46112:SF2">
    <property type="entry name" value="XAA-PRO AMINOPEPTIDASE P-RELATED"/>
    <property type="match status" value="1"/>
</dbReference>
<dbReference type="InterPro" id="IPR000994">
    <property type="entry name" value="Pept_M24"/>
</dbReference>
<protein>
    <submittedName>
        <fullName evidence="3">Xaa-Pro aminopeptidase</fullName>
    </submittedName>
</protein>
<dbReference type="Gene3D" id="3.90.230.10">
    <property type="entry name" value="Creatinase/methionine aminopeptidase superfamily"/>
    <property type="match status" value="1"/>
</dbReference>
<keyword evidence="3" id="KW-0031">Aminopeptidase</keyword>
<keyword evidence="3" id="KW-0645">Protease</keyword>
<dbReference type="CDD" id="cd01066">
    <property type="entry name" value="APP_MetAP"/>
    <property type="match status" value="1"/>
</dbReference>
<keyword evidence="4" id="KW-1185">Reference proteome</keyword>
<dbReference type="SUPFAM" id="SSF53092">
    <property type="entry name" value="Creatinase/prolidase N-terminal domain"/>
    <property type="match status" value="1"/>
</dbReference>
<evidence type="ECO:0000259" key="1">
    <source>
        <dbReference type="Pfam" id="PF00557"/>
    </source>
</evidence>
<keyword evidence="3" id="KW-0378">Hydrolase</keyword>
<feature type="domain" description="Creatinase N-terminal" evidence="2">
    <location>
        <begin position="32"/>
        <end position="179"/>
    </location>
</feature>
<accession>A0A5J6N483</accession>
<evidence type="ECO:0000313" key="4">
    <source>
        <dbReference type="Proteomes" id="UP000325797"/>
    </source>
</evidence>
<dbReference type="Pfam" id="PF00557">
    <property type="entry name" value="Peptidase_M24"/>
    <property type="match status" value="1"/>
</dbReference>
<dbReference type="InterPro" id="IPR036005">
    <property type="entry name" value="Creatinase/aminopeptidase-like"/>
</dbReference>
<dbReference type="KEGG" id="hadh:FRZ61_35510"/>
<organism evidence="3 4">
    <name type="scientific">Hypericibacter adhaerens</name>
    <dbReference type="NCBI Taxonomy" id="2602016"/>
    <lineage>
        <taxon>Bacteria</taxon>
        <taxon>Pseudomonadati</taxon>
        <taxon>Pseudomonadota</taxon>
        <taxon>Alphaproteobacteria</taxon>
        <taxon>Rhodospirillales</taxon>
        <taxon>Dongiaceae</taxon>
        <taxon>Hypericibacter</taxon>
    </lineage>
</organism>
<name>A0A5J6N483_9PROT</name>
<dbReference type="Proteomes" id="UP000325797">
    <property type="component" value="Chromosome"/>
</dbReference>
<proteinExistence type="predicted"/>
<dbReference type="InterPro" id="IPR029149">
    <property type="entry name" value="Creatin/AminoP/Spt16_N"/>
</dbReference>
<dbReference type="Gene3D" id="3.40.350.10">
    <property type="entry name" value="Creatinase/prolidase N-terminal domain"/>
    <property type="match status" value="1"/>
</dbReference>
<dbReference type="EMBL" id="CP042582">
    <property type="protein sequence ID" value="QEX23613.1"/>
    <property type="molecule type" value="Genomic_DNA"/>
</dbReference>
<dbReference type="SUPFAM" id="SSF55920">
    <property type="entry name" value="Creatinase/aminopeptidase"/>
    <property type="match status" value="1"/>
</dbReference>
<dbReference type="Pfam" id="PF01321">
    <property type="entry name" value="Creatinase_N"/>
    <property type="match status" value="1"/>
</dbReference>
<dbReference type="RefSeq" id="WP_191909086.1">
    <property type="nucleotide sequence ID" value="NZ_CP042582.1"/>
</dbReference>
<dbReference type="InterPro" id="IPR000587">
    <property type="entry name" value="Creatinase_N"/>
</dbReference>
<dbReference type="AlphaFoldDB" id="A0A5J6N483"/>
<gene>
    <name evidence="3" type="ORF">FRZ61_35510</name>
</gene>
<sequence length="416" mass="46599">MTNVGLTPGGSFDPTKIGPIELPFSEAEYRSRIAKVCEMMRERGIDLLWVTTPDAVCWLHGYFTSWYKANSPMRYPQCYGTAIHAGSGRIIHFDNPTEMPVMTRTSICKDSRWLPDRRAAPNIRFITEQLAKEGWLQGTVGMEFWSYIPNRAISTMFEGAFRAAGCEVVDGSALLRRARRAKSAQEIAYIEKAVEICDIGHKTIQKELRPGITELDLFGAVTHAMMKAGGEFPALIPIFNAAPVIDGVPQQIGHSMASTKVIEAGELLVADLCGVYHRYHGNAMRGFLLGDPPNSLMERYRLAAGVYEVIRAELKAGMTVREVNRRLRRYYDEVGLWSETGGWALGYELGLSLPPDWVGDFYFNLGDDEFLDRVFEDGMVTNFESLFDTALIDTVVWRKDGCRLLSKMPLDLIVVG</sequence>
<dbReference type="InterPro" id="IPR050659">
    <property type="entry name" value="Peptidase_M24B"/>
</dbReference>
<feature type="domain" description="Peptidase M24" evidence="1">
    <location>
        <begin position="189"/>
        <end position="384"/>
    </location>
</feature>
<reference evidence="3 4" key="1">
    <citation type="submission" date="2019-08" db="EMBL/GenBank/DDBJ databases">
        <title>Hyperibacter terrae gen. nov., sp. nov. and Hyperibacter viscosus sp. nov., two new members in the family Rhodospirillaceae isolated from the rhizosphere of Hypericum perforatum.</title>
        <authorList>
            <person name="Noviana Z."/>
        </authorList>
    </citation>
    <scope>NUCLEOTIDE SEQUENCE [LARGE SCALE GENOMIC DNA]</scope>
    <source>
        <strain evidence="3 4">R5959</strain>
    </source>
</reference>
<dbReference type="PANTHER" id="PTHR46112">
    <property type="entry name" value="AMINOPEPTIDASE"/>
    <property type="match status" value="1"/>
</dbReference>
<evidence type="ECO:0000313" key="3">
    <source>
        <dbReference type="EMBL" id="QEX23613.1"/>
    </source>
</evidence>
<dbReference type="GO" id="GO:0004177">
    <property type="term" value="F:aminopeptidase activity"/>
    <property type="evidence" value="ECO:0007669"/>
    <property type="project" value="UniProtKB-KW"/>
</dbReference>
<evidence type="ECO:0000259" key="2">
    <source>
        <dbReference type="Pfam" id="PF01321"/>
    </source>
</evidence>